<gene>
    <name evidence="2" type="ORF">ZIOFF_050741</name>
</gene>
<dbReference type="AlphaFoldDB" id="A0A8J5FJC7"/>
<evidence type="ECO:0008006" key="4">
    <source>
        <dbReference type="Google" id="ProtNLM"/>
    </source>
</evidence>
<sequence>MNPKAEEQTAYRSRSRSEGKRIEEASATKLRFLQNRETAQGICGVLRFLPLVRLDLRQPIGERLRSPGNEKEHNVWKSNINIVLVSENNRFVLTEECPPVPPANATRAVRELYDRWIASNNKAKAYMLASMSDALRSKMEPKECAFEIMESLQEMFGQQSEQARHEATRKYTNARMILGTHVRDHVMQMTNYFSEVEMHGDVIDEGTQVSIILNSLSSDFIPFTSNYIMNKLNYGMTQLLNELQTFEAILGLVKNKAEANIVNKPNSSKGLKRKMAKGGKSGELERKIVALEELRQPVKNSGDLQILGANSRSYNVCRFETKLPELSTNENPTDIEKEPAEGSKTEMEQGESRTTEEQPTETYEAERKEAEPCEI</sequence>
<feature type="region of interest" description="Disordered" evidence="1">
    <location>
        <begin position="1"/>
        <end position="20"/>
    </location>
</feature>
<accession>A0A8J5FJC7</accession>
<dbReference type="Pfam" id="PF14223">
    <property type="entry name" value="Retrotran_gag_2"/>
    <property type="match status" value="1"/>
</dbReference>
<dbReference type="Proteomes" id="UP000734854">
    <property type="component" value="Unassembled WGS sequence"/>
</dbReference>
<dbReference type="PANTHER" id="PTHR35317:SF8">
    <property type="entry name" value="CCHC-TYPE DOMAIN-CONTAINING PROTEIN"/>
    <property type="match status" value="1"/>
</dbReference>
<dbReference type="PANTHER" id="PTHR35317">
    <property type="entry name" value="OS04G0629600 PROTEIN"/>
    <property type="match status" value="1"/>
</dbReference>
<name>A0A8J5FJC7_ZINOF</name>
<proteinExistence type="predicted"/>
<evidence type="ECO:0000313" key="3">
    <source>
        <dbReference type="Proteomes" id="UP000734854"/>
    </source>
</evidence>
<keyword evidence="3" id="KW-1185">Reference proteome</keyword>
<feature type="compositionally biased region" description="Basic and acidic residues" evidence="1">
    <location>
        <begin position="334"/>
        <end position="356"/>
    </location>
</feature>
<reference evidence="2 3" key="1">
    <citation type="submission" date="2020-08" db="EMBL/GenBank/DDBJ databases">
        <title>Plant Genome Project.</title>
        <authorList>
            <person name="Zhang R.-G."/>
        </authorList>
    </citation>
    <scope>NUCLEOTIDE SEQUENCE [LARGE SCALE GENOMIC DNA]</scope>
    <source>
        <tissue evidence="2">Rhizome</tissue>
    </source>
</reference>
<comment type="caution">
    <text evidence="2">The sequence shown here is derived from an EMBL/GenBank/DDBJ whole genome shotgun (WGS) entry which is preliminary data.</text>
</comment>
<evidence type="ECO:0000313" key="2">
    <source>
        <dbReference type="EMBL" id="KAG6489472.1"/>
    </source>
</evidence>
<dbReference type="EMBL" id="JACMSC010000014">
    <property type="protein sequence ID" value="KAG6489472.1"/>
    <property type="molecule type" value="Genomic_DNA"/>
</dbReference>
<feature type="region of interest" description="Disordered" evidence="1">
    <location>
        <begin position="325"/>
        <end position="375"/>
    </location>
</feature>
<organism evidence="2 3">
    <name type="scientific">Zingiber officinale</name>
    <name type="common">Ginger</name>
    <name type="synonym">Amomum zingiber</name>
    <dbReference type="NCBI Taxonomy" id="94328"/>
    <lineage>
        <taxon>Eukaryota</taxon>
        <taxon>Viridiplantae</taxon>
        <taxon>Streptophyta</taxon>
        <taxon>Embryophyta</taxon>
        <taxon>Tracheophyta</taxon>
        <taxon>Spermatophyta</taxon>
        <taxon>Magnoliopsida</taxon>
        <taxon>Liliopsida</taxon>
        <taxon>Zingiberales</taxon>
        <taxon>Zingiberaceae</taxon>
        <taxon>Zingiber</taxon>
    </lineage>
</organism>
<evidence type="ECO:0000256" key="1">
    <source>
        <dbReference type="SAM" id="MobiDB-lite"/>
    </source>
</evidence>
<protein>
    <recommendedName>
        <fullName evidence="4">Gag protein</fullName>
    </recommendedName>
</protein>
<feature type="compositionally biased region" description="Basic and acidic residues" evidence="1">
    <location>
        <begin position="364"/>
        <end position="375"/>
    </location>
</feature>